<reference evidence="6" key="1">
    <citation type="submission" date="2016-05" db="EMBL/GenBank/DDBJ databases">
        <authorList>
            <person name="Lavstsen T."/>
            <person name="Jespersen J.S."/>
        </authorList>
    </citation>
    <scope>NUCLEOTIDE SEQUENCE [LARGE SCALE GENOMIC DNA]</scope>
</reference>
<gene>
    <name evidence="5" type="ORF">POVWA1_003230</name>
    <name evidence="6" type="ORF">POVWA2_003420</name>
</gene>
<accession>A0A1A8YIY4</accession>
<dbReference type="PANTHER" id="PTHR32125:SF4">
    <property type="entry name" value="2-C-METHYL-D-ERYTHRITOL 4-PHOSPHATE CYTIDYLYLTRANSFERASE, CHLOROPLASTIC"/>
    <property type="match status" value="1"/>
</dbReference>
<proteinExistence type="inferred from homology"/>
<dbReference type="GO" id="GO:0050518">
    <property type="term" value="F:2-C-methyl-D-erythritol 4-phosphate cytidylyltransferase activity"/>
    <property type="evidence" value="ECO:0007669"/>
    <property type="project" value="TreeGrafter"/>
</dbReference>
<dbReference type="SUPFAM" id="SSF53448">
    <property type="entry name" value="Nucleotide-diphospho-sugar transferases"/>
    <property type="match status" value="2"/>
</dbReference>
<dbReference type="EMBL" id="FLRD01000008">
    <property type="protein sequence ID" value="SBT30662.1"/>
    <property type="molecule type" value="Genomic_DNA"/>
</dbReference>
<protein>
    <submittedName>
        <fullName evidence="6">2-C-methyl-D-erythritol 4-phosphate cytidylyltransferase, putative (IspD)</fullName>
    </submittedName>
</protein>
<keyword evidence="8" id="KW-1185">Reference proteome</keyword>
<reference evidence="7 8" key="2">
    <citation type="submission" date="2016-05" db="EMBL/GenBank/DDBJ databases">
        <authorList>
            <person name="Naeem Raeece"/>
        </authorList>
    </citation>
    <scope>NUCLEOTIDE SEQUENCE [LARGE SCALE GENOMIC DNA]</scope>
</reference>
<dbReference type="AlphaFoldDB" id="A0A1A8YIY4"/>
<evidence type="ECO:0000256" key="3">
    <source>
        <dbReference type="ARBA" id="ARBA00022695"/>
    </source>
</evidence>
<dbReference type="PROSITE" id="PS01295">
    <property type="entry name" value="ISPD"/>
    <property type="match status" value="1"/>
</dbReference>
<dbReference type="InterPro" id="IPR050088">
    <property type="entry name" value="IspD/TarI_cytidylyltransf_bact"/>
</dbReference>
<dbReference type="InterPro" id="IPR034683">
    <property type="entry name" value="IspD/TarI"/>
</dbReference>
<comment type="similarity">
    <text evidence="1">Belongs to the IspD/TarI cytidylyltransferase family. IspD subfamily.</text>
</comment>
<dbReference type="InterPro" id="IPR029044">
    <property type="entry name" value="Nucleotide-diphossugar_trans"/>
</dbReference>
<keyword evidence="2 6" id="KW-0808">Transferase</keyword>
<dbReference type="Pfam" id="PF01128">
    <property type="entry name" value="IspD"/>
    <property type="match status" value="1"/>
</dbReference>
<sequence length="667" mass="78538">MKIFLFLIRCIFLNSLIHMCGYYLHVTGRRSFQRGKEIERTNLGNSCDRFHRKSIMFTLPRYLEKRKKNGTLQFVVNNTKSDTWTVISKRDNFFKSKITPHFFHVFIYGEEKCNPHIKSRKGRLFLTGRPNGEGTKLQETSVQGDCNTLEDSTKRSTFYTNELTKYEKSIHGKNIHAILLCGGIGKRTELATRKQFLKINDIPLFVYAFNVFIKCNFVKSISLVCDPSYFEHVLLCINMYNRLLLKRKRQNGFLSGYESMEGEEAECEAIDDSVVGSPFLGYLRENRYIIYDNKKGKCIFDMEEMLHDVLNETHVNRGSSLADQGKERREKRKNGRSKVMPKYIDTNRYKLIRLVKSGEERLDSFLNALKALDVCENSQMYIYKLLESYAQKGVEKPQNVDYKEGYVNKITNVDMSKRCVLDEHVQHMLSHRNDDEPISKKRYITNILVHDGARPFLSEFDFFNLVYESSLGKNVILGTHATDTIKMLNREEGYKVKGYTIRKTLERNIIFQAQTPQIFDSKTLQKILPYFCLSEMDQKNTKRKKYKNRQFTDTSSILEHFSRKKLYTLQCTFPNFKITTPSDVFQAFFFIKYIYDNSTNIDINMFKEKYVNSYYSNFLKNQFNNFFFFDTLNEKQKIMYLRFYYNHLHGQSPKPRTHSGDTAHAGR</sequence>
<dbReference type="GO" id="GO:0008299">
    <property type="term" value="P:isoprenoid biosynthetic process"/>
    <property type="evidence" value="ECO:0007669"/>
    <property type="project" value="InterPro"/>
</dbReference>
<evidence type="ECO:0000256" key="2">
    <source>
        <dbReference type="ARBA" id="ARBA00022679"/>
    </source>
</evidence>
<evidence type="ECO:0000313" key="7">
    <source>
        <dbReference type="Proteomes" id="UP000078550"/>
    </source>
</evidence>
<dbReference type="InterPro" id="IPR018294">
    <property type="entry name" value="ISPD_synthase_CS"/>
</dbReference>
<evidence type="ECO:0000256" key="1">
    <source>
        <dbReference type="ARBA" id="ARBA00009789"/>
    </source>
</evidence>
<dbReference type="Proteomes" id="UP000078550">
    <property type="component" value="Unassembled WGS sequence"/>
</dbReference>
<evidence type="ECO:0000313" key="8">
    <source>
        <dbReference type="Proteomes" id="UP000078555"/>
    </source>
</evidence>
<dbReference type="Gene3D" id="3.90.550.10">
    <property type="entry name" value="Spore Coat Polysaccharide Biosynthesis Protein SpsA, Chain A"/>
    <property type="match status" value="2"/>
</dbReference>
<dbReference type="PANTHER" id="PTHR32125">
    <property type="entry name" value="2-C-METHYL-D-ERYTHRITOL 4-PHOSPHATE CYTIDYLYLTRANSFERASE, CHLOROPLASTIC"/>
    <property type="match status" value="1"/>
</dbReference>
<dbReference type="EMBL" id="FLRE01000014">
    <property type="protein sequence ID" value="SBT31297.1"/>
    <property type="molecule type" value="Genomic_DNA"/>
</dbReference>
<keyword evidence="3 6" id="KW-0548">Nucleotidyltransferase</keyword>
<evidence type="ECO:0000256" key="4">
    <source>
        <dbReference type="SAM" id="MobiDB-lite"/>
    </source>
</evidence>
<evidence type="ECO:0000313" key="5">
    <source>
        <dbReference type="EMBL" id="SBT30662.1"/>
    </source>
</evidence>
<organism evidence="6 7">
    <name type="scientific">Plasmodium ovale wallikeri</name>
    <dbReference type="NCBI Taxonomy" id="864142"/>
    <lineage>
        <taxon>Eukaryota</taxon>
        <taxon>Sar</taxon>
        <taxon>Alveolata</taxon>
        <taxon>Apicomplexa</taxon>
        <taxon>Aconoidasida</taxon>
        <taxon>Haemosporida</taxon>
        <taxon>Plasmodiidae</taxon>
        <taxon>Plasmodium</taxon>
        <taxon>Plasmodium (Plasmodium)</taxon>
    </lineage>
</organism>
<name>A0A1A8YIY4_PLAOA</name>
<evidence type="ECO:0000313" key="6">
    <source>
        <dbReference type="EMBL" id="SBT31297.1"/>
    </source>
</evidence>
<dbReference type="Proteomes" id="UP000078555">
    <property type="component" value="Unassembled WGS sequence"/>
</dbReference>
<feature type="region of interest" description="Disordered" evidence="4">
    <location>
        <begin position="317"/>
        <end position="337"/>
    </location>
</feature>